<gene>
    <name evidence="2" type="ORF">T05_7563</name>
</gene>
<dbReference type="AlphaFoldDB" id="A0A0V0TY15"/>
<protein>
    <submittedName>
        <fullName evidence="2">Uncharacterized protein</fullName>
    </submittedName>
</protein>
<comment type="caution">
    <text evidence="2">The sequence shown here is derived from an EMBL/GenBank/DDBJ whole genome shotgun (WGS) entry which is preliminary data.</text>
</comment>
<dbReference type="Proteomes" id="UP000055048">
    <property type="component" value="Unassembled WGS sequence"/>
</dbReference>
<reference evidence="2 3" key="1">
    <citation type="submission" date="2015-01" db="EMBL/GenBank/DDBJ databases">
        <title>Evolution of Trichinella species and genotypes.</title>
        <authorList>
            <person name="Korhonen P.K."/>
            <person name="Edoardo P."/>
            <person name="Giuseppe L.R."/>
            <person name="Gasser R.B."/>
        </authorList>
    </citation>
    <scope>NUCLEOTIDE SEQUENCE [LARGE SCALE GENOMIC DNA]</scope>
    <source>
        <strain evidence="2">ISS417</strain>
    </source>
</reference>
<evidence type="ECO:0000313" key="2">
    <source>
        <dbReference type="EMBL" id="KRX43910.1"/>
    </source>
</evidence>
<proteinExistence type="predicted"/>
<feature type="transmembrane region" description="Helical" evidence="1">
    <location>
        <begin position="42"/>
        <end position="61"/>
    </location>
</feature>
<accession>A0A0V0TY15</accession>
<feature type="transmembrane region" description="Helical" evidence="1">
    <location>
        <begin position="12"/>
        <end position="30"/>
    </location>
</feature>
<keyword evidence="1" id="KW-0472">Membrane</keyword>
<evidence type="ECO:0000313" key="3">
    <source>
        <dbReference type="Proteomes" id="UP000055048"/>
    </source>
</evidence>
<sequence>MKLNFPCEKEVLANCLFETINACACVFFFLCHMFKACRFQSVSQLIVEALFVEALGLLVVVRQVSTYL</sequence>
<name>A0A0V0TY15_9BILA</name>
<keyword evidence="1" id="KW-0812">Transmembrane</keyword>
<keyword evidence="3" id="KW-1185">Reference proteome</keyword>
<keyword evidence="1" id="KW-1133">Transmembrane helix</keyword>
<dbReference type="OrthoDB" id="10384931at2759"/>
<organism evidence="2 3">
    <name type="scientific">Trichinella murrelli</name>
    <dbReference type="NCBI Taxonomy" id="144512"/>
    <lineage>
        <taxon>Eukaryota</taxon>
        <taxon>Metazoa</taxon>
        <taxon>Ecdysozoa</taxon>
        <taxon>Nematoda</taxon>
        <taxon>Enoplea</taxon>
        <taxon>Dorylaimia</taxon>
        <taxon>Trichinellida</taxon>
        <taxon>Trichinellidae</taxon>
        <taxon>Trichinella</taxon>
    </lineage>
</organism>
<evidence type="ECO:0000256" key="1">
    <source>
        <dbReference type="SAM" id="Phobius"/>
    </source>
</evidence>
<dbReference type="EMBL" id="JYDJ01000108">
    <property type="protein sequence ID" value="KRX43910.1"/>
    <property type="molecule type" value="Genomic_DNA"/>
</dbReference>